<proteinExistence type="predicted"/>
<evidence type="ECO:0008006" key="4">
    <source>
        <dbReference type="Google" id="ProtNLM"/>
    </source>
</evidence>
<feature type="transmembrane region" description="Helical" evidence="1">
    <location>
        <begin position="81"/>
        <end position="104"/>
    </location>
</feature>
<name>A0ABP7ZMQ0_9MICO</name>
<feature type="transmembrane region" description="Helical" evidence="1">
    <location>
        <begin position="20"/>
        <end position="42"/>
    </location>
</feature>
<keyword evidence="1" id="KW-0812">Transmembrane</keyword>
<keyword evidence="3" id="KW-1185">Reference proteome</keyword>
<sequence length="157" mass="16406">MTAPRPESAVNQVMRTALKWDAIIVAAIAVVAVVLGAIFAGGVGVTSALIGAAMGLVFLGITAASILFANRYAGGELFAGIFFAIVLGGWIIKFIVFIVIAVLLRHQPWVNAYVLFLSIIAGVLGSLFVDVVVVIRSRIPIAVGPGERGRSESGEKE</sequence>
<feature type="transmembrane region" description="Helical" evidence="1">
    <location>
        <begin position="110"/>
        <end position="135"/>
    </location>
</feature>
<evidence type="ECO:0000256" key="1">
    <source>
        <dbReference type="SAM" id="Phobius"/>
    </source>
</evidence>
<dbReference type="EMBL" id="BAABBV010000002">
    <property type="protein sequence ID" value="GAA4164874.1"/>
    <property type="molecule type" value="Genomic_DNA"/>
</dbReference>
<organism evidence="2 3">
    <name type="scientific">Gryllotalpicola daejeonensis</name>
    <dbReference type="NCBI Taxonomy" id="993087"/>
    <lineage>
        <taxon>Bacteria</taxon>
        <taxon>Bacillati</taxon>
        <taxon>Actinomycetota</taxon>
        <taxon>Actinomycetes</taxon>
        <taxon>Micrococcales</taxon>
        <taxon>Microbacteriaceae</taxon>
        <taxon>Gryllotalpicola</taxon>
    </lineage>
</organism>
<gene>
    <name evidence="2" type="ORF">GCM10022286_27220</name>
</gene>
<evidence type="ECO:0000313" key="3">
    <source>
        <dbReference type="Proteomes" id="UP001415169"/>
    </source>
</evidence>
<feature type="transmembrane region" description="Helical" evidence="1">
    <location>
        <begin position="48"/>
        <end position="69"/>
    </location>
</feature>
<protein>
    <recommendedName>
        <fullName evidence="4">ATP synthase protein I</fullName>
    </recommendedName>
</protein>
<dbReference type="Proteomes" id="UP001415169">
    <property type="component" value="Unassembled WGS sequence"/>
</dbReference>
<accession>A0ABP7ZMQ0</accession>
<comment type="caution">
    <text evidence="2">The sequence shown here is derived from an EMBL/GenBank/DDBJ whole genome shotgun (WGS) entry which is preliminary data.</text>
</comment>
<reference evidence="2" key="1">
    <citation type="journal article" date="2014" name="Int. J. Syst. Evol. Microbiol.">
        <title>Complete genome of a new Firmicutes species belonging to the dominant human colonic microbiota ('Ruminococcus bicirculans') reveals two chromosomes and a selective capacity to utilize plant glucans.</title>
        <authorList>
            <consortium name="NISC Comparative Sequencing Program"/>
            <person name="Wegmann U."/>
            <person name="Louis P."/>
            <person name="Goesmann A."/>
            <person name="Henrissat B."/>
            <person name="Duncan S.H."/>
            <person name="Flint H.J."/>
        </authorList>
    </citation>
    <scope>NUCLEOTIDE SEQUENCE</scope>
    <source>
        <strain evidence="2">JCM 17590</strain>
    </source>
</reference>
<evidence type="ECO:0000313" key="2">
    <source>
        <dbReference type="EMBL" id="GAA4164874.1"/>
    </source>
</evidence>
<reference evidence="2" key="2">
    <citation type="submission" date="2023-12" db="EMBL/GenBank/DDBJ databases">
        <authorList>
            <person name="Sun Q."/>
            <person name="Inoue M."/>
        </authorList>
    </citation>
    <scope>NUCLEOTIDE SEQUENCE</scope>
    <source>
        <strain evidence="2">JCM 17590</strain>
    </source>
</reference>
<dbReference type="RefSeq" id="WP_344792424.1">
    <property type="nucleotide sequence ID" value="NZ_BAABBV010000002.1"/>
</dbReference>
<keyword evidence="1" id="KW-1133">Transmembrane helix</keyword>
<keyword evidence="1" id="KW-0472">Membrane</keyword>